<keyword evidence="1" id="KW-0695">RNA-directed DNA polymerase</keyword>
<dbReference type="AlphaFoldDB" id="A0AAV4CNP0"/>
<evidence type="ECO:0000313" key="1">
    <source>
        <dbReference type="EMBL" id="GFO33490.1"/>
    </source>
</evidence>
<dbReference type="Proteomes" id="UP000735302">
    <property type="component" value="Unassembled WGS sequence"/>
</dbReference>
<organism evidence="1 2">
    <name type="scientific">Plakobranchus ocellatus</name>
    <dbReference type="NCBI Taxonomy" id="259542"/>
    <lineage>
        <taxon>Eukaryota</taxon>
        <taxon>Metazoa</taxon>
        <taxon>Spiralia</taxon>
        <taxon>Lophotrochozoa</taxon>
        <taxon>Mollusca</taxon>
        <taxon>Gastropoda</taxon>
        <taxon>Heterobranchia</taxon>
        <taxon>Euthyneura</taxon>
        <taxon>Panpulmonata</taxon>
        <taxon>Sacoglossa</taxon>
        <taxon>Placobranchoidea</taxon>
        <taxon>Plakobranchidae</taxon>
        <taxon>Plakobranchus</taxon>
    </lineage>
</organism>
<evidence type="ECO:0000313" key="2">
    <source>
        <dbReference type="Proteomes" id="UP000735302"/>
    </source>
</evidence>
<dbReference type="GO" id="GO:0003964">
    <property type="term" value="F:RNA-directed DNA polymerase activity"/>
    <property type="evidence" value="ECO:0007669"/>
    <property type="project" value="UniProtKB-KW"/>
</dbReference>
<sequence>MNTHRKGLLDGCDDWVISADLPEWEIHPDVIRKTSLRPDIVTHSASTQQIIMVKLTFPMKAEWKRPIPSMATKLRQNCLFWIENAAYKHVASFSFGRLRLRFNLNNVKFYFHVSIERVEIHYEITQMASTSSNRK</sequence>
<reference evidence="1 2" key="1">
    <citation type="journal article" date="2021" name="Elife">
        <title>Chloroplast acquisition without the gene transfer in kleptoplastic sea slugs, Plakobranchus ocellatus.</title>
        <authorList>
            <person name="Maeda T."/>
            <person name="Takahashi S."/>
            <person name="Yoshida T."/>
            <person name="Shimamura S."/>
            <person name="Takaki Y."/>
            <person name="Nagai Y."/>
            <person name="Toyoda A."/>
            <person name="Suzuki Y."/>
            <person name="Arimoto A."/>
            <person name="Ishii H."/>
            <person name="Satoh N."/>
            <person name="Nishiyama T."/>
            <person name="Hasebe M."/>
            <person name="Maruyama T."/>
            <person name="Minagawa J."/>
            <person name="Obokata J."/>
            <person name="Shigenobu S."/>
        </authorList>
    </citation>
    <scope>NUCLEOTIDE SEQUENCE [LARGE SCALE GENOMIC DNA]</scope>
</reference>
<name>A0AAV4CNP0_9GAST</name>
<keyword evidence="1" id="KW-0808">Transferase</keyword>
<protein>
    <submittedName>
        <fullName evidence="1">Reverse transcriptase</fullName>
    </submittedName>
</protein>
<dbReference type="EMBL" id="BLXT01006778">
    <property type="protein sequence ID" value="GFO33490.1"/>
    <property type="molecule type" value="Genomic_DNA"/>
</dbReference>
<keyword evidence="1" id="KW-0548">Nucleotidyltransferase</keyword>
<comment type="caution">
    <text evidence="1">The sequence shown here is derived from an EMBL/GenBank/DDBJ whole genome shotgun (WGS) entry which is preliminary data.</text>
</comment>
<gene>
    <name evidence="1" type="ORF">PoB_005999500</name>
</gene>
<accession>A0AAV4CNP0</accession>
<proteinExistence type="predicted"/>
<keyword evidence="2" id="KW-1185">Reference proteome</keyword>